<dbReference type="SMART" id="SM00922">
    <property type="entry name" value="MR_MLE"/>
    <property type="match status" value="1"/>
</dbReference>
<name>A0A4U0SLX3_9ACTN</name>
<proteinExistence type="predicted"/>
<reference evidence="5 6" key="1">
    <citation type="submission" date="2019-04" db="EMBL/GenBank/DDBJ databases">
        <title>Streptomyces oryziradicis sp. nov., a novel actinomycete isolated from rhizosphere soil of rice (Oryza sativa L.).</title>
        <authorList>
            <person name="Li C."/>
        </authorList>
    </citation>
    <scope>NUCLEOTIDE SEQUENCE [LARGE SCALE GENOMIC DNA]</scope>
    <source>
        <strain evidence="5 6">NEAU-C40</strain>
    </source>
</reference>
<comment type="cofactor">
    <cofactor evidence="1">
        <name>Mg(2+)</name>
        <dbReference type="ChEBI" id="CHEBI:18420"/>
    </cofactor>
</comment>
<keyword evidence="2" id="KW-0479">Metal-binding</keyword>
<protein>
    <submittedName>
        <fullName evidence="5">Mandelate racemase/muconate lactonizing enzyme family protein</fullName>
    </submittedName>
</protein>
<dbReference type="GO" id="GO:0016836">
    <property type="term" value="F:hydro-lyase activity"/>
    <property type="evidence" value="ECO:0007669"/>
    <property type="project" value="TreeGrafter"/>
</dbReference>
<dbReference type="PROSITE" id="PS00909">
    <property type="entry name" value="MR_MLE_2"/>
    <property type="match status" value="1"/>
</dbReference>
<dbReference type="Pfam" id="PF02746">
    <property type="entry name" value="MR_MLE_N"/>
    <property type="match status" value="1"/>
</dbReference>
<accession>A0A4U0SLX3</accession>
<evidence type="ECO:0000256" key="1">
    <source>
        <dbReference type="ARBA" id="ARBA00001946"/>
    </source>
</evidence>
<dbReference type="Proteomes" id="UP000305778">
    <property type="component" value="Unassembled WGS sequence"/>
</dbReference>
<sequence length="400" mass="43694">MTDQTPFGTARGLLSAHGADLLRGDDGAVITSVETYALAVPLKRPIADATAALAHWTVPVVEIRTADGRVGTGISGIHCAPELLSDVITSYYADALLDTSSEDILGTWKRLYWLPTHWMGRAGVIHMALAMVDIALWDLAAQRAGMPLWRLLGGTPDSVEAYNTDGGWLNLTDADLVRDLTSLIDRGWSRVKIKVGRPDWREDARRARAVRRAIGDDVTLMCDANQRWDLSTANKIMPAFEEVAMDWVEEPFHADDLQAHARLQASTRLDVAAGESIYSYHQFASFVAADAIRVVQADVTRVGGVTEWLQIASHAASRGLRLAPHAGDMMQVHQHLVGTVLSEVPPLVEFIPWTQEAFVERSVVREGLMERPQSPGASTAIDPSARARWQIPGVGGTRTV</sequence>
<evidence type="ECO:0000313" key="5">
    <source>
        <dbReference type="EMBL" id="TKA10910.1"/>
    </source>
</evidence>
<keyword evidence="3" id="KW-0460">Magnesium</keyword>
<dbReference type="Gene3D" id="3.20.20.120">
    <property type="entry name" value="Enolase-like C-terminal domain"/>
    <property type="match status" value="1"/>
</dbReference>
<dbReference type="SFLD" id="SFLDG00179">
    <property type="entry name" value="mandelate_racemase"/>
    <property type="match status" value="1"/>
</dbReference>
<evidence type="ECO:0000313" key="6">
    <source>
        <dbReference type="Proteomes" id="UP000305778"/>
    </source>
</evidence>
<dbReference type="InterPro" id="IPR018110">
    <property type="entry name" value="Mandel_Rmase/mucon_lact_enz_CS"/>
</dbReference>
<feature type="domain" description="Mandelate racemase/muconate lactonizing enzyme C-terminal" evidence="4">
    <location>
        <begin position="173"/>
        <end position="270"/>
    </location>
</feature>
<evidence type="ECO:0000256" key="3">
    <source>
        <dbReference type="ARBA" id="ARBA00022842"/>
    </source>
</evidence>
<dbReference type="Gene3D" id="3.30.390.10">
    <property type="entry name" value="Enolase-like, N-terminal domain"/>
    <property type="match status" value="1"/>
</dbReference>
<dbReference type="SUPFAM" id="SSF54826">
    <property type="entry name" value="Enolase N-terminal domain-like"/>
    <property type="match status" value="1"/>
</dbReference>
<evidence type="ECO:0000256" key="2">
    <source>
        <dbReference type="ARBA" id="ARBA00022723"/>
    </source>
</evidence>
<comment type="caution">
    <text evidence="5">The sequence shown here is derived from an EMBL/GenBank/DDBJ whole genome shotgun (WGS) entry which is preliminary data.</text>
</comment>
<dbReference type="InterPro" id="IPR029065">
    <property type="entry name" value="Enolase_C-like"/>
</dbReference>
<dbReference type="CDD" id="cd03316">
    <property type="entry name" value="MR_like"/>
    <property type="match status" value="1"/>
</dbReference>
<dbReference type="OrthoDB" id="9796450at2"/>
<dbReference type="EMBL" id="SUMC01000011">
    <property type="protein sequence ID" value="TKA10910.1"/>
    <property type="molecule type" value="Genomic_DNA"/>
</dbReference>
<dbReference type="GO" id="GO:0000287">
    <property type="term" value="F:magnesium ion binding"/>
    <property type="evidence" value="ECO:0007669"/>
    <property type="project" value="TreeGrafter"/>
</dbReference>
<dbReference type="Pfam" id="PF13378">
    <property type="entry name" value="MR_MLE_C"/>
    <property type="match status" value="1"/>
</dbReference>
<gene>
    <name evidence="5" type="ORF">FCI23_14915</name>
</gene>
<dbReference type="SUPFAM" id="SSF51604">
    <property type="entry name" value="Enolase C-terminal domain-like"/>
    <property type="match status" value="1"/>
</dbReference>
<dbReference type="InterPro" id="IPR036849">
    <property type="entry name" value="Enolase-like_C_sf"/>
</dbReference>
<dbReference type="RefSeq" id="WP_136724352.1">
    <property type="nucleotide sequence ID" value="NZ_SUMC01000011.1"/>
</dbReference>
<dbReference type="InterPro" id="IPR013341">
    <property type="entry name" value="Mandelate_racemase_N_dom"/>
</dbReference>
<dbReference type="GO" id="GO:0016052">
    <property type="term" value="P:carbohydrate catabolic process"/>
    <property type="evidence" value="ECO:0007669"/>
    <property type="project" value="TreeGrafter"/>
</dbReference>
<dbReference type="AlphaFoldDB" id="A0A4U0SLX3"/>
<dbReference type="InterPro" id="IPR013342">
    <property type="entry name" value="Mandelate_racemase_C"/>
</dbReference>
<dbReference type="SFLD" id="SFLDS00001">
    <property type="entry name" value="Enolase"/>
    <property type="match status" value="1"/>
</dbReference>
<dbReference type="InterPro" id="IPR029017">
    <property type="entry name" value="Enolase-like_N"/>
</dbReference>
<dbReference type="InterPro" id="IPR046945">
    <property type="entry name" value="RHMD-like"/>
</dbReference>
<keyword evidence="6" id="KW-1185">Reference proteome</keyword>
<evidence type="ECO:0000259" key="4">
    <source>
        <dbReference type="SMART" id="SM00922"/>
    </source>
</evidence>
<organism evidence="5 6">
    <name type="scientific">Actinacidiphila oryziradicis</name>
    <dbReference type="NCBI Taxonomy" id="2571141"/>
    <lineage>
        <taxon>Bacteria</taxon>
        <taxon>Bacillati</taxon>
        <taxon>Actinomycetota</taxon>
        <taxon>Actinomycetes</taxon>
        <taxon>Kitasatosporales</taxon>
        <taxon>Streptomycetaceae</taxon>
        <taxon>Actinacidiphila</taxon>
    </lineage>
</organism>
<dbReference type="PANTHER" id="PTHR13794:SF58">
    <property type="entry name" value="MITOCHONDRIAL ENOLASE SUPERFAMILY MEMBER 1"/>
    <property type="match status" value="1"/>
</dbReference>
<dbReference type="GO" id="GO:0009063">
    <property type="term" value="P:amino acid catabolic process"/>
    <property type="evidence" value="ECO:0007669"/>
    <property type="project" value="InterPro"/>
</dbReference>
<dbReference type="PANTHER" id="PTHR13794">
    <property type="entry name" value="ENOLASE SUPERFAMILY, MANDELATE RACEMASE"/>
    <property type="match status" value="1"/>
</dbReference>